<dbReference type="InterPro" id="IPR013860">
    <property type="entry name" value="AreA_GATA"/>
</dbReference>
<dbReference type="SUPFAM" id="SSF50729">
    <property type="entry name" value="PH domain-like"/>
    <property type="match status" value="1"/>
</dbReference>
<dbReference type="InterPro" id="IPR017441">
    <property type="entry name" value="Protein_kinase_ATP_BS"/>
</dbReference>
<dbReference type="GO" id="GO:0004672">
    <property type="term" value="F:protein kinase activity"/>
    <property type="evidence" value="ECO:0007669"/>
    <property type="project" value="InterPro"/>
</dbReference>
<evidence type="ECO:0008006" key="6">
    <source>
        <dbReference type="Google" id="ProtNLM"/>
    </source>
</evidence>
<dbReference type="InterPro" id="IPR000719">
    <property type="entry name" value="Prot_kinase_dom"/>
</dbReference>
<sequence>MLGSEVAGPDDFVRMPWQSFSTMKRFISEGNRLENASWRLWHMQRLNRLAARTEAVDDPYDDILRASRKCSKSTTFVPAAMAPSSSDPAALVPSSNKVWEHKMDALFQKLMVTSMHHDGDIRSFLPFSFAKRTPVCNTCKGPHITILCPLLQPASSDSSDSHYSPATSDLQCTNCHRAHVLTECPLLPPPSSFSSKKAKRLACGNCRGDHMTIECPQMPQASTPKADKAAFVRKVYTNYHNENASNSTHAYLGDEVSVHGMAAYPRDTAAPVSVYESIIEEESSSHPVDDFSSPILPPLAATLSARRPDVWILSSLQELPTDLSMQRMRKRGTACRQHCWDHDMETYGYVYLRSSTSTQWVRRYMVLFRNTLVEYRDEDATRPMGFANVSEAEMALEDDGMLTLAVTASALRTQEWAVSSWKFDDPTGDGRRWLDALTRASRLQWTDFYTEDVGAELGQGRFSVVKRARRKVPSACVAECALKIIDKAVFWKLVEQGIERNDTLFREVLTQTVLTMRSDAMHECFVVQVISLFETHDHLVIEMELMHGGDVFDRIADKGPMSEHEAAIFISHLIQGIDFCFNNGVVHRDVKLSNLALDEGTEIGASRRCGTPGYVAPEILLAGVNEAYPPHVDMFSAGVVLYTLLCGYEPFFGRNDKELIALNKAVVYSFHPQEWAHISDHAKELIQLMMQPDARGRITAQEALRHPFLKDIPVASFAGAMACARLF</sequence>
<dbReference type="EMBL" id="QUTH01006347">
    <property type="protein sequence ID" value="RHZ07465.1"/>
    <property type="molecule type" value="Genomic_DNA"/>
</dbReference>
<feature type="binding site" evidence="1">
    <location>
        <position position="483"/>
    </location>
    <ligand>
        <name>ATP</name>
        <dbReference type="ChEBI" id="CHEBI:30616"/>
    </ligand>
</feature>
<dbReference type="Proteomes" id="UP000285430">
    <property type="component" value="Unassembled WGS sequence"/>
</dbReference>
<dbReference type="SUPFAM" id="SSF56112">
    <property type="entry name" value="Protein kinase-like (PK-like)"/>
    <property type="match status" value="1"/>
</dbReference>
<evidence type="ECO:0000256" key="1">
    <source>
        <dbReference type="PROSITE-ProRule" id="PRU10141"/>
    </source>
</evidence>
<dbReference type="PANTHER" id="PTHR24347">
    <property type="entry name" value="SERINE/THREONINE-PROTEIN KINASE"/>
    <property type="match status" value="1"/>
</dbReference>
<accession>A0A418E758</accession>
<keyword evidence="1" id="KW-0547">Nucleotide-binding</keyword>
<name>A0A418E758_APHAT</name>
<dbReference type="Gene3D" id="1.10.510.10">
    <property type="entry name" value="Transferase(Phosphotransferase) domain 1"/>
    <property type="match status" value="1"/>
</dbReference>
<dbReference type="SMART" id="SM00233">
    <property type="entry name" value="PH"/>
    <property type="match status" value="1"/>
</dbReference>
<evidence type="ECO:0000313" key="5">
    <source>
        <dbReference type="Proteomes" id="UP000285430"/>
    </source>
</evidence>
<dbReference type="InterPro" id="IPR011993">
    <property type="entry name" value="PH-like_dom_sf"/>
</dbReference>
<dbReference type="InterPro" id="IPR011009">
    <property type="entry name" value="Kinase-like_dom_sf"/>
</dbReference>
<organism evidence="4 5">
    <name type="scientific">Aphanomyces astaci</name>
    <name type="common">Crayfish plague agent</name>
    <dbReference type="NCBI Taxonomy" id="112090"/>
    <lineage>
        <taxon>Eukaryota</taxon>
        <taxon>Sar</taxon>
        <taxon>Stramenopiles</taxon>
        <taxon>Oomycota</taxon>
        <taxon>Saprolegniomycetes</taxon>
        <taxon>Saprolegniales</taxon>
        <taxon>Verrucalvaceae</taxon>
        <taxon>Aphanomyces</taxon>
    </lineage>
</organism>
<dbReference type="PROSITE" id="PS50011">
    <property type="entry name" value="PROTEIN_KINASE_DOM"/>
    <property type="match status" value="1"/>
</dbReference>
<dbReference type="Gene3D" id="3.30.200.20">
    <property type="entry name" value="Phosphorylase Kinase, domain 1"/>
    <property type="match status" value="1"/>
</dbReference>
<feature type="domain" description="Protein kinase" evidence="3">
    <location>
        <begin position="451"/>
        <end position="709"/>
    </location>
</feature>
<evidence type="ECO:0000313" key="4">
    <source>
        <dbReference type="EMBL" id="RHZ07465.1"/>
    </source>
</evidence>
<keyword evidence="1" id="KW-0067">ATP-binding</keyword>
<dbReference type="InterPro" id="IPR001849">
    <property type="entry name" value="PH_domain"/>
</dbReference>
<dbReference type="PROSITE" id="PS00107">
    <property type="entry name" value="PROTEIN_KINASE_ATP"/>
    <property type="match status" value="1"/>
</dbReference>
<reference evidence="4 5" key="1">
    <citation type="submission" date="2018-08" db="EMBL/GenBank/DDBJ databases">
        <title>Aphanomyces genome sequencing and annotation.</title>
        <authorList>
            <person name="Minardi D."/>
            <person name="Oidtmann B."/>
            <person name="Van Der Giezen M."/>
            <person name="Studholme D.J."/>
        </authorList>
    </citation>
    <scope>NUCLEOTIDE SEQUENCE [LARGE SCALE GENOMIC DNA]</scope>
    <source>
        <strain evidence="4 5">Da</strain>
    </source>
</reference>
<proteinExistence type="predicted"/>
<feature type="domain" description="PH" evidence="2">
    <location>
        <begin position="343"/>
        <end position="442"/>
    </location>
</feature>
<dbReference type="SMART" id="SM00220">
    <property type="entry name" value="S_TKc"/>
    <property type="match status" value="1"/>
</dbReference>
<protein>
    <recommendedName>
        <fullName evidence="6">Protein kinase domain-containing protein</fullName>
    </recommendedName>
</protein>
<dbReference type="VEuPathDB" id="FungiDB:H257_19550"/>
<evidence type="ECO:0000259" key="3">
    <source>
        <dbReference type="PROSITE" id="PS50011"/>
    </source>
</evidence>
<comment type="caution">
    <text evidence="4">The sequence shown here is derived from an EMBL/GenBank/DDBJ whole genome shotgun (WGS) entry which is preliminary data.</text>
</comment>
<dbReference type="Pfam" id="PF00069">
    <property type="entry name" value="Pkinase"/>
    <property type="match status" value="1"/>
</dbReference>
<dbReference type="AlphaFoldDB" id="A0A418E758"/>
<dbReference type="VEuPathDB" id="FungiDB:H257_07877"/>
<evidence type="ECO:0000259" key="2">
    <source>
        <dbReference type="PROSITE" id="PS50003"/>
    </source>
</evidence>
<dbReference type="Gene3D" id="2.30.29.30">
    <property type="entry name" value="Pleckstrin-homology domain (PH domain)/Phosphotyrosine-binding domain (PTB)"/>
    <property type="match status" value="1"/>
</dbReference>
<gene>
    <name evidence="4" type="ORF">DYB37_011502</name>
</gene>
<dbReference type="PROSITE" id="PS50003">
    <property type="entry name" value="PH_DOMAIN"/>
    <property type="match status" value="1"/>
</dbReference>
<dbReference type="GO" id="GO:0005524">
    <property type="term" value="F:ATP binding"/>
    <property type="evidence" value="ECO:0007669"/>
    <property type="project" value="UniProtKB-UniRule"/>
</dbReference>
<dbReference type="Pfam" id="PF08550">
    <property type="entry name" value="GATA_AreA"/>
    <property type="match status" value="1"/>
</dbReference>